<keyword evidence="4" id="KW-1185">Reference proteome</keyword>
<feature type="signal peptide" evidence="2">
    <location>
        <begin position="1"/>
        <end position="28"/>
    </location>
</feature>
<evidence type="ECO:0000256" key="1">
    <source>
        <dbReference type="ARBA" id="ARBA00023125"/>
    </source>
</evidence>
<dbReference type="GO" id="GO:0003677">
    <property type="term" value="F:DNA binding"/>
    <property type="evidence" value="ECO:0007669"/>
    <property type="project" value="UniProtKB-KW"/>
</dbReference>
<dbReference type="PANTHER" id="PTHR33400">
    <property type="entry name" value="ZINC FINGER CCCH DOMAIN-CONTAINING PROTEIN 6-RELATED"/>
    <property type="match status" value="1"/>
</dbReference>
<reference evidence="3" key="1">
    <citation type="submission" date="2023-05" db="EMBL/GenBank/DDBJ databases">
        <title>Genome and transcriptome analyses reveal genes involved in the formation of fine ridges on petal epidermal cells in Hibiscus trionum.</title>
        <authorList>
            <person name="Koshimizu S."/>
            <person name="Masuda S."/>
            <person name="Ishii T."/>
            <person name="Shirasu K."/>
            <person name="Hoshino A."/>
            <person name="Arita M."/>
        </authorList>
    </citation>
    <scope>NUCLEOTIDE SEQUENCE</scope>
    <source>
        <strain evidence="3">Hamamatsu line</strain>
    </source>
</reference>
<keyword evidence="2" id="KW-0732">Signal</keyword>
<dbReference type="Proteomes" id="UP001165190">
    <property type="component" value="Unassembled WGS sequence"/>
</dbReference>
<feature type="chain" id="PRO_5040772942" evidence="2">
    <location>
        <begin position="29"/>
        <end position="73"/>
    </location>
</feature>
<evidence type="ECO:0000256" key="2">
    <source>
        <dbReference type="SAM" id="SignalP"/>
    </source>
</evidence>
<accession>A0A9W7HT96</accession>
<gene>
    <name evidence="3" type="ORF">HRI_001986200</name>
</gene>
<evidence type="ECO:0000313" key="3">
    <source>
        <dbReference type="EMBL" id="GMI83169.1"/>
    </source>
</evidence>
<dbReference type="PANTHER" id="PTHR33400:SF9">
    <property type="entry name" value="C3H1-TYPE DOMAIN-CONTAINING PROTEIN"/>
    <property type="match status" value="1"/>
</dbReference>
<evidence type="ECO:0000313" key="4">
    <source>
        <dbReference type="Proteomes" id="UP001165190"/>
    </source>
</evidence>
<proteinExistence type="predicted"/>
<protein>
    <submittedName>
        <fullName evidence="3">Uncharacterized protein</fullName>
    </submittedName>
</protein>
<dbReference type="AlphaFoldDB" id="A0A9W7HT96"/>
<comment type="caution">
    <text evidence="3">The sequence shown here is derived from an EMBL/GenBank/DDBJ whole genome shotgun (WGS) entry which is preliminary data.</text>
</comment>
<keyword evidence="1" id="KW-0238">DNA-binding</keyword>
<sequence length="73" mass="8577">MIEFLFITLLSVAFKQFTLNFNWHVVVGEESTEVEFQKLREKRVLETVYPRLTAIPPNSFVSPDVEVEHYDDS</sequence>
<organism evidence="3 4">
    <name type="scientific">Hibiscus trionum</name>
    <name type="common">Flower of an hour</name>
    <dbReference type="NCBI Taxonomy" id="183268"/>
    <lineage>
        <taxon>Eukaryota</taxon>
        <taxon>Viridiplantae</taxon>
        <taxon>Streptophyta</taxon>
        <taxon>Embryophyta</taxon>
        <taxon>Tracheophyta</taxon>
        <taxon>Spermatophyta</taxon>
        <taxon>Magnoliopsida</taxon>
        <taxon>eudicotyledons</taxon>
        <taxon>Gunneridae</taxon>
        <taxon>Pentapetalae</taxon>
        <taxon>rosids</taxon>
        <taxon>malvids</taxon>
        <taxon>Malvales</taxon>
        <taxon>Malvaceae</taxon>
        <taxon>Malvoideae</taxon>
        <taxon>Hibiscus</taxon>
    </lineage>
</organism>
<name>A0A9W7HT96_HIBTR</name>
<dbReference type="OrthoDB" id="1928519at2759"/>
<dbReference type="EMBL" id="BSYR01000019">
    <property type="protein sequence ID" value="GMI83169.1"/>
    <property type="molecule type" value="Genomic_DNA"/>
</dbReference>